<evidence type="ECO:0000313" key="1">
    <source>
        <dbReference type="EMBL" id="KAF9648388.1"/>
    </source>
</evidence>
<comment type="caution">
    <text evidence="1">The sequence shown here is derived from an EMBL/GenBank/DDBJ whole genome shotgun (WGS) entry which is preliminary data.</text>
</comment>
<name>A0ACB6ZG73_THEGA</name>
<protein>
    <submittedName>
        <fullName evidence="1">Uncharacterized protein</fullName>
    </submittedName>
</protein>
<organism evidence="1 2">
    <name type="scientific">Thelephora ganbajun</name>
    <name type="common">Ganba fungus</name>
    <dbReference type="NCBI Taxonomy" id="370292"/>
    <lineage>
        <taxon>Eukaryota</taxon>
        <taxon>Fungi</taxon>
        <taxon>Dikarya</taxon>
        <taxon>Basidiomycota</taxon>
        <taxon>Agaricomycotina</taxon>
        <taxon>Agaricomycetes</taxon>
        <taxon>Thelephorales</taxon>
        <taxon>Thelephoraceae</taxon>
        <taxon>Thelephora</taxon>
    </lineage>
</organism>
<evidence type="ECO:0000313" key="2">
    <source>
        <dbReference type="Proteomes" id="UP000886501"/>
    </source>
</evidence>
<proteinExistence type="predicted"/>
<accession>A0ACB6ZG73</accession>
<keyword evidence="2" id="KW-1185">Reference proteome</keyword>
<gene>
    <name evidence="1" type="ORF">BDM02DRAFT_3187151</name>
</gene>
<dbReference type="Proteomes" id="UP000886501">
    <property type="component" value="Unassembled WGS sequence"/>
</dbReference>
<dbReference type="EMBL" id="MU118014">
    <property type="protein sequence ID" value="KAF9648388.1"/>
    <property type="molecule type" value="Genomic_DNA"/>
</dbReference>
<reference evidence="1" key="2">
    <citation type="journal article" date="2020" name="Nat. Commun.">
        <title>Large-scale genome sequencing of mycorrhizal fungi provides insights into the early evolution of symbiotic traits.</title>
        <authorList>
            <person name="Miyauchi S."/>
            <person name="Kiss E."/>
            <person name="Kuo A."/>
            <person name="Drula E."/>
            <person name="Kohler A."/>
            <person name="Sanchez-Garcia M."/>
            <person name="Morin E."/>
            <person name="Andreopoulos B."/>
            <person name="Barry K.W."/>
            <person name="Bonito G."/>
            <person name="Buee M."/>
            <person name="Carver A."/>
            <person name="Chen C."/>
            <person name="Cichocki N."/>
            <person name="Clum A."/>
            <person name="Culley D."/>
            <person name="Crous P.W."/>
            <person name="Fauchery L."/>
            <person name="Girlanda M."/>
            <person name="Hayes R.D."/>
            <person name="Keri Z."/>
            <person name="LaButti K."/>
            <person name="Lipzen A."/>
            <person name="Lombard V."/>
            <person name="Magnuson J."/>
            <person name="Maillard F."/>
            <person name="Murat C."/>
            <person name="Nolan M."/>
            <person name="Ohm R.A."/>
            <person name="Pangilinan J."/>
            <person name="Pereira M.F."/>
            <person name="Perotto S."/>
            <person name="Peter M."/>
            <person name="Pfister S."/>
            <person name="Riley R."/>
            <person name="Sitrit Y."/>
            <person name="Stielow J.B."/>
            <person name="Szollosi G."/>
            <person name="Zifcakova L."/>
            <person name="Stursova M."/>
            <person name="Spatafora J.W."/>
            <person name="Tedersoo L."/>
            <person name="Vaario L.M."/>
            <person name="Yamada A."/>
            <person name="Yan M."/>
            <person name="Wang P."/>
            <person name="Xu J."/>
            <person name="Bruns T."/>
            <person name="Baldrian P."/>
            <person name="Vilgalys R."/>
            <person name="Dunand C."/>
            <person name="Henrissat B."/>
            <person name="Grigoriev I.V."/>
            <person name="Hibbett D."/>
            <person name="Nagy L.G."/>
            <person name="Martin F.M."/>
        </authorList>
    </citation>
    <scope>NUCLEOTIDE SEQUENCE</scope>
    <source>
        <strain evidence="1">P2</strain>
    </source>
</reference>
<reference evidence="1" key="1">
    <citation type="submission" date="2019-10" db="EMBL/GenBank/DDBJ databases">
        <authorList>
            <consortium name="DOE Joint Genome Institute"/>
            <person name="Kuo A."/>
            <person name="Miyauchi S."/>
            <person name="Kiss E."/>
            <person name="Drula E."/>
            <person name="Kohler A."/>
            <person name="Sanchez-Garcia M."/>
            <person name="Andreopoulos B."/>
            <person name="Barry K.W."/>
            <person name="Bonito G."/>
            <person name="Buee M."/>
            <person name="Carver A."/>
            <person name="Chen C."/>
            <person name="Cichocki N."/>
            <person name="Clum A."/>
            <person name="Culley D."/>
            <person name="Crous P.W."/>
            <person name="Fauchery L."/>
            <person name="Girlanda M."/>
            <person name="Hayes R."/>
            <person name="Keri Z."/>
            <person name="Labutti K."/>
            <person name="Lipzen A."/>
            <person name="Lombard V."/>
            <person name="Magnuson J."/>
            <person name="Maillard F."/>
            <person name="Morin E."/>
            <person name="Murat C."/>
            <person name="Nolan M."/>
            <person name="Ohm R."/>
            <person name="Pangilinan J."/>
            <person name="Pereira M."/>
            <person name="Perotto S."/>
            <person name="Peter M."/>
            <person name="Riley R."/>
            <person name="Sitrit Y."/>
            <person name="Stielow B."/>
            <person name="Szollosi G."/>
            <person name="Zifcakova L."/>
            <person name="Stursova M."/>
            <person name="Spatafora J.W."/>
            <person name="Tedersoo L."/>
            <person name="Vaario L.-M."/>
            <person name="Yamada A."/>
            <person name="Yan M."/>
            <person name="Wang P."/>
            <person name="Xu J."/>
            <person name="Bruns T."/>
            <person name="Baldrian P."/>
            <person name="Vilgalys R."/>
            <person name="Henrissat B."/>
            <person name="Grigoriev I.V."/>
            <person name="Hibbett D."/>
            <person name="Nagy L.G."/>
            <person name="Martin F.M."/>
        </authorList>
    </citation>
    <scope>NUCLEOTIDE SEQUENCE</scope>
    <source>
        <strain evidence="1">P2</strain>
    </source>
</reference>
<sequence>MFMFVLTYGPPLNAFRSLALLNLLLHTEDSSSVARFSIMDIARARYSGPSRKFVVALDIGTTFSGAAYAFLDPGEVPRIQSVTRRWKMILTPTELPAAMKDQMNTTLPKGKTILDVYADFMGYLFGSTKALFKASEPNGELRWNSVSNNIELVLTHPNGWGGPQQTQLRTAAVKAGTVPDTPAGHSRVHFVTEGEASFNFCATRTQAGKDLKPGEQVLIIDAGGGTIDISTYEVLNDEPLQIEELYEPKCLVQGAELVTIRATTMVQEMLSGSRFNTPDVLAAFSQRFDEGVKKVFSNNQAAQYVRFGFPKDNDPNYGIKAGKLMLTGTQVSGLFEPSIQSTVDSIRDNFRQRLTINSVRVP</sequence>